<gene>
    <name evidence="1" type="ORF">HMPREF9350_01072</name>
</gene>
<protein>
    <submittedName>
        <fullName evidence="1">Uncharacterized protein</fullName>
    </submittedName>
</protein>
<accession>A0AAN3SGI5</accession>
<dbReference type="Proteomes" id="UP000005056">
    <property type="component" value="Unassembled WGS sequence"/>
</dbReference>
<comment type="caution">
    <text evidence="1">The sequence shown here is derived from an EMBL/GenBank/DDBJ whole genome shotgun (WGS) entry which is preliminary data.</text>
</comment>
<evidence type="ECO:0000313" key="2">
    <source>
        <dbReference type="Proteomes" id="UP000005056"/>
    </source>
</evidence>
<organism evidence="1 2">
    <name type="scientific">Escherichia coli MS 85-1</name>
    <dbReference type="NCBI Taxonomy" id="679202"/>
    <lineage>
        <taxon>Bacteria</taxon>
        <taxon>Pseudomonadati</taxon>
        <taxon>Pseudomonadota</taxon>
        <taxon>Gammaproteobacteria</taxon>
        <taxon>Enterobacterales</taxon>
        <taxon>Enterobacteriaceae</taxon>
        <taxon>Escherichia</taxon>
    </lineage>
</organism>
<evidence type="ECO:0000313" key="1">
    <source>
        <dbReference type="EMBL" id="EFU37011.1"/>
    </source>
</evidence>
<dbReference type="AntiFam" id="ANF00065">
    <property type="entry name" value="Translation of REP sequence"/>
</dbReference>
<reference evidence="1 2" key="1">
    <citation type="submission" date="2010-09" db="EMBL/GenBank/DDBJ databases">
        <authorList>
            <person name="Weinstock G."/>
            <person name="Sodergren E."/>
            <person name="Clifton S."/>
            <person name="Fulton L."/>
            <person name="Fulton B."/>
            <person name="Courtney L."/>
            <person name="Fronick C."/>
            <person name="Harrison M."/>
            <person name="Strong C."/>
            <person name="Farmer C."/>
            <person name="Delahaunty K."/>
            <person name="Markovic C."/>
            <person name="Hall O."/>
            <person name="Minx P."/>
            <person name="Tomlinson C."/>
            <person name="Mitreva M."/>
            <person name="Hou S."/>
            <person name="Chen J."/>
            <person name="Wollam A."/>
            <person name="Pepin K.H."/>
            <person name="Johnson M."/>
            <person name="Bhonagiri V."/>
            <person name="Zhang X."/>
            <person name="Suruliraj S."/>
            <person name="Warren W."/>
            <person name="Chinwalla A."/>
            <person name="Mardis E.R."/>
            <person name="Wilson R.K."/>
        </authorList>
    </citation>
    <scope>NUCLEOTIDE SEQUENCE [LARGE SCALE GENOMIC DNA]</scope>
    <source>
        <strain evidence="1 2">MS 85-1</strain>
    </source>
</reference>
<dbReference type="AlphaFoldDB" id="A0AAN3SGI5"/>
<sequence length="41" mass="4505">MNALSCLQKHANSIYCRDGVGLISVAHQAFLRLPSVSNPHR</sequence>
<proteinExistence type="predicted"/>
<dbReference type="EMBL" id="ADWQ01000003">
    <property type="protein sequence ID" value="EFU37011.1"/>
    <property type="molecule type" value="Genomic_DNA"/>
</dbReference>
<name>A0AAN3SGI5_ECOLX</name>